<feature type="region of interest" description="Disordered" evidence="1">
    <location>
        <begin position="1"/>
        <end position="30"/>
    </location>
</feature>
<gene>
    <name evidence="2" type="ORF">H4W79_000905</name>
</gene>
<dbReference type="Proteomes" id="UP000598217">
    <property type="component" value="Unassembled WGS sequence"/>
</dbReference>
<accession>A0ABR9HCE1</accession>
<name>A0ABR9HCE1_9ACTN</name>
<protein>
    <recommendedName>
        <fullName evidence="4">Part of AAA domain-containing protein</fullName>
    </recommendedName>
</protein>
<evidence type="ECO:0000313" key="2">
    <source>
        <dbReference type="EMBL" id="MBE1456691.1"/>
    </source>
</evidence>
<dbReference type="InterPro" id="IPR027417">
    <property type="entry name" value="P-loop_NTPase"/>
</dbReference>
<dbReference type="Gene3D" id="3.40.50.300">
    <property type="entry name" value="P-loop containing nucleotide triphosphate hydrolases"/>
    <property type="match status" value="2"/>
</dbReference>
<reference evidence="2 3" key="1">
    <citation type="submission" date="2020-10" db="EMBL/GenBank/DDBJ databases">
        <title>Sequencing the genomes of 1000 actinobacteria strains.</title>
        <authorList>
            <person name="Klenk H.-P."/>
        </authorList>
    </citation>
    <scope>NUCLEOTIDE SEQUENCE [LARGE SCALE GENOMIC DNA]</scope>
    <source>
        <strain evidence="2 3">DSM 45157</strain>
    </source>
</reference>
<comment type="caution">
    <text evidence="2">The sequence shown here is derived from an EMBL/GenBank/DDBJ whole genome shotgun (WGS) entry which is preliminary data.</text>
</comment>
<keyword evidence="3" id="KW-1185">Reference proteome</keyword>
<organism evidence="2 3">
    <name type="scientific">Nocardiopsis terrae</name>
    <dbReference type="NCBI Taxonomy" id="372655"/>
    <lineage>
        <taxon>Bacteria</taxon>
        <taxon>Bacillati</taxon>
        <taxon>Actinomycetota</taxon>
        <taxon>Actinomycetes</taxon>
        <taxon>Streptosporangiales</taxon>
        <taxon>Nocardiopsidaceae</taxon>
        <taxon>Nocardiopsis</taxon>
    </lineage>
</organism>
<evidence type="ECO:0000313" key="3">
    <source>
        <dbReference type="Proteomes" id="UP000598217"/>
    </source>
</evidence>
<dbReference type="EMBL" id="JADBDY010000001">
    <property type="protein sequence ID" value="MBE1456691.1"/>
    <property type="molecule type" value="Genomic_DNA"/>
</dbReference>
<evidence type="ECO:0000256" key="1">
    <source>
        <dbReference type="SAM" id="MobiDB-lite"/>
    </source>
</evidence>
<sequence>MRSLRDDEQITGTGPYPPPGGHASGGYGQTGRTGIGAASRLWNPPVDQGEVRAFLAYLRACLRREAVHTHTVRAEHLGSDACVCLPAGPELLFSGARDTLPLHPEGARVLRLAGRHGQALRYGYPLVVLGRGAERVVLPLLTVDVRAADGAEEHGGRAGGAAPLVRAVGPPDINTALLARLGITDPEDLFELRARLRAGAPDTSRRPAAVADLAAKVRTLLTRLEIERVDDIAPLGPRGRPRTLSEGAHNTAVLFRAGPGGPDGAQERGGAEGVLADLDPTDRDGLDPDAVPGTALEPLLCSLPRDRGAEPRTAPGLLRRSSRSQRRAAGTDDHNPAPVPVSTTLLSQAQYAVLRSAMREQLTVVAAPPGSGLHDLVDALARTAVNHGQRILVCGRTEADLDEVLARADTAPGHPAVRAGGPGHRAAEHRLLTGLLARDADAPPVASPSAPGEEGTPHRAELAASWNRVLRVWAAMDTMASDGHVLARLAEERSRSIARGWDPDSLFTPERGGPEYWLHRAERAAAGGLGGLHHRAAVRRELGVATDPEGLSQLCSVARLESEWREAVDRRTRCAPLNELTGELADALAAHRRAGSDCLAAVTGPRLRRGRAAVENRLETLNWNHGEGWPGLANLLDTLPVWVCRTDQVRSLPPQAGLFDLVVVVGAEQTRVGELLPALYRANRAVVAGDPAHPGPGTVLEPEEERRALAAAGLAADQWDDRALRHGTGSALHAAREAGPPVLWLDEHEGAPEALAGAASRHCYGGRVRVLSRPEPAGAPVLDWRDVSGECEAAPGSSYVNREEAYRVAVVVAGLDRELPEGHGLAVVAPMQPQVALVRRLLRQRPLSRPVRVGGPATLDRDTAAADVTVLSPMLTAGAPAIAERRVRGTSHLWSSVLTRTRGRLVVVGDRAYWSGGQGPLGELLAGRPRPGADPVGAALVDALRAAGTEVAVGGSIRGWTADLVVSYGARRVVLLLDREPDGPSLRRLLARGEALNRATEDLVVVVPAWRCLADPRGLVEEILSAC</sequence>
<evidence type="ECO:0008006" key="4">
    <source>
        <dbReference type="Google" id="ProtNLM"/>
    </source>
</evidence>
<feature type="region of interest" description="Disordered" evidence="1">
    <location>
        <begin position="275"/>
        <end position="341"/>
    </location>
</feature>
<proteinExistence type="predicted"/>
<dbReference type="RefSeq" id="WP_191268279.1">
    <property type="nucleotide sequence ID" value="NZ_BMXJ01000002.1"/>
</dbReference>
<dbReference type="SUPFAM" id="SSF52540">
    <property type="entry name" value="P-loop containing nucleoside triphosphate hydrolases"/>
    <property type="match status" value="1"/>
</dbReference>